<reference evidence="4" key="1">
    <citation type="submission" date="2016-03" db="EMBL/GenBank/DDBJ databases">
        <title>Draft genome sequence of Paenibacillus glacialis DSM 22343.</title>
        <authorList>
            <person name="Shin S.-K."/>
            <person name="Yi H."/>
        </authorList>
    </citation>
    <scope>NUCLEOTIDE SEQUENCE [LARGE SCALE GENOMIC DNA]</scope>
    <source>
        <strain evidence="4">NBRC 105008</strain>
    </source>
</reference>
<evidence type="ECO:0000313" key="3">
    <source>
        <dbReference type="EMBL" id="SDJ44205.1"/>
    </source>
</evidence>
<proteinExistence type="predicted"/>
<evidence type="ECO:0000313" key="4">
    <source>
        <dbReference type="Proteomes" id="UP000093226"/>
    </source>
</evidence>
<reference evidence="3 5" key="3">
    <citation type="submission" date="2016-10" db="EMBL/GenBank/DDBJ databases">
        <authorList>
            <person name="Varghese N."/>
            <person name="Submissions S."/>
        </authorList>
    </citation>
    <scope>NUCLEOTIDE SEQUENCE [LARGE SCALE GENOMIC DNA]</scope>
    <source>
        <strain evidence="3 5">Gm-149</strain>
    </source>
</reference>
<comment type="caution">
    <text evidence="2">The sequence shown here is derived from an EMBL/GenBank/DDBJ whole genome shotgun (WGS) entry which is preliminary data.</text>
</comment>
<dbReference type="AlphaFoldDB" id="A0A1B9DZ76"/>
<sequence length="264" mass="30254">MSFDRHRAQTFCESILGCTSFDDFFLADISTLTLDNANAYAFKNSLIEDAKDLFYKGHLSLLEGINGIENKNYSWSIIKCYYSVFYMIKADLALRDYGLIRHKTIYYLQASAGATPISKGTRGPNRNKYSGDHKSAINYYKDLFSGSDMLLSQEIDGLSSYEWLMKKREQINYQERYFNDPGSSDFLTYIANEVLSGNFTKLIEDIISDTFIITFQNEFAPLAIPIKRAILTKSNFDSNGLTLNYTVDQLNHLKTFPRYELLGI</sequence>
<dbReference type="EMBL" id="BJVF01000003">
    <property type="protein sequence ID" value="GEL11266.1"/>
    <property type="molecule type" value="Genomic_DNA"/>
</dbReference>
<organism evidence="2 4">
    <name type="scientific">Flavobacterium glycines</name>
    <dbReference type="NCBI Taxonomy" id="551990"/>
    <lineage>
        <taxon>Bacteria</taxon>
        <taxon>Pseudomonadati</taxon>
        <taxon>Bacteroidota</taxon>
        <taxon>Flavobacteriia</taxon>
        <taxon>Flavobacteriales</taxon>
        <taxon>Flavobacteriaceae</taxon>
        <taxon>Flavobacterium</taxon>
    </lineage>
</organism>
<dbReference type="Proteomes" id="UP000182367">
    <property type="component" value="Unassembled WGS sequence"/>
</dbReference>
<dbReference type="EMBL" id="FNEO01000003">
    <property type="protein sequence ID" value="SDJ44205.1"/>
    <property type="molecule type" value="Genomic_DNA"/>
</dbReference>
<evidence type="ECO:0000313" key="5">
    <source>
        <dbReference type="Proteomes" id="UP000182367"/>
    </source>
</evidence>
<dbReference type="Proteomes" id="UP000093226">
    <property type="component" value="Unassembled WGS sequence"/>
</dbReference>
<dbReference type="RefSeq" id="WP_066323662.1">
    <property type="nucleotide sequence ID" value="NZ_BJVF01000003.1"/>
</dbReference>
<evidence type="ECO:0000313" key="2">
    <source>
        <dbReference type="EMBL" id="OCB74980.1"/>
    </source>
</evidence>
<dbReference type="EMBL" id="LVEO01000001">
    <property type="protein sequence ID" value="OCB74980.1"/>
    <property type="molecule type" value="Genomic_DNA"/>
</dbReference>
<gene>
    <name evidence="2" type="ORF">FBGL_00465</name>
    <name evidence="1" type="ORF">FGL01_20050</name>
    <name evidence="3" type="ORF">SAMN05192550_2109</name>
</gene>
<evidence type="ECO:0000313" key="1">
    <source>
        <dbReference type="EMBL" id="GEL11266.1"/>
    </source>
</evidence>
<dbReference type="OrthoDB" id="2086726at2"/>
<accession>A0A1B9DZ76</accession>
<reference evidence="2" key="2">
    <citation type="submission" date="2016-03" db="EMBL/GenBank/DDBJ databases">
        <authorList>
            <person name="Ploux O."/>
        </authorList>
    </citation>
    <scope>NUCLEOTIDE SEQUENCE</scope>
    <source>
        <strain evidence="2">NBRC 105008</strain>
    </source>
</reference>
<protein>
    <submittedName>
        <fullName evidence="2">Uncharacterized protein</fullName>
    </submittedName>
</protein>
<dbReference type="STRING" id="551990.SAMN05192550_2109"/>
<name>A0A1B9DZ76_9FLAO</name>
<evidence type="ECO:0000313" key="6">
    <source>
        <dbReference type="Proteomes" id="UP000321579"/>
    </source>
</evidence>
<dbReference type="Gene3D" id="1.20.120.330">
    <property type="entry name" value="Nucleotidyltransferases domain 2"/>
    <property type="match status" value="1"/>
</dbReference>
<keyword evidence="5" id="KW-1185">Reference proteome</keyword>
<reference evidence="1 6" key="4">
    <citation type="submission" date="2019-07" db="EMBL/GenBank/DDBJ databases">
        <title>Whole genome shotgun sequence of Flavobacterium glycines NBRC 105008.</title>
        <authorList>
            <person name="Hosoyama A."/>
            <person name="Uohara A."/>
            <person name="Ohji S."/>
            <person name="Ichikawa N."/>
        </authorList>
    </citation>
    <scope>NUCLEOTIDE SEQUENCE [LARGE SCALE GENOMIC DNA]</scope>
    <source>
        <strain evidence="1 6">NBRC 105008</strain>
    </source>
</reference>
<dbReference type="Proteomes" id="UP000321579">
    <property type="component" value="Unassembled WGS sequence"/>
</dbReference>